<sequence length="153" mass="17473">MKRGARRRAFLQHWMLGGKSGSLRCVYGNSRPPYHERVLPETQGKPHATTICSKKKKNGKTAEEKEKGDRFSAVVENKKYKKVDVGTNKKIQFSESKNVEANDTWYCVRKNTSVKSHGSLDRSLIIARDTVLMRGKVAKNKKENKNGLLRYFS</sequence>
<evidence type="ECO:0000313" key="1">
    <source>
        <dbReference type="EMBL" id="KAF7389039.1"/>
    </source>
</evidence>
<accession>A0A834JLB1</accession>
<name>A0A834JLB1_VESVU</name>
<comment type="caution">
    <text evidence="1">The sequence shown here is derived from an EMBL/GenBank/DDBJ whole genome shotgun (WGS) entry which is preliminary data.</text>
</comment>
<keyword evidence="2" id="KW-1185">Reference proteome</keyword>
<organism evidence="1 2">
    <name type="scientific">Vespula vulgaris</name>
    <name type="common">Yellow jacket</name>
    <name type="synonym">Wasp</name>
    <dbReference type="NCBI Taxonomy" id="7454"/>
    <lineage>
        <taxon>Eukaryota</taxon>
        <taxon>Metazoa</taxon>
        <taxon>Ecdysozoa</taxon>
        <taxon>Arthropoda</taxon>
        <taxon>Hexapoda</taxon>
        <taxon>Insecta</taxon>
        <taxon>Pterygota</taxon>
        <taxon>Neoptera</taxon>
        <taxon>Endopterygota</taxon>
        <taxon>Hymenoptera</taxon>
        <taxon>Apocrita</taxon>
        <taxon>Aculeata</taxon>
        <taxon>Vespoidea</taxon>
        <taxon>Vespidae</taxon>
        <taxon>Vespinae</taxon>
        <taxon>Vespula</taxon>
    </lineage>
</organism>
<evidence type="ECO:0000313" key="2">
    <source>
        <dbReference type="Proteomes" id="UP000614350"/>
    </source>
</evidence>
<dbReference type="AlphaFoldDB" id="A0A834JLB1"/>
<protein>
    <submittedName>
        <fullName evidence="1">Uncharacterized protein</fullName>
    </submittedName>
</protein>
<reference evidence="1" key="1">
    <citation type="journal article" date="2020" name="G3 (Bethesda)">
        <title>High-Quality Assemblies for Three Invasive Social Wasps from the &lt;i&gt;Vespula&lt;/i&gt; Genus.</title>
        <authorList>
            <person name="Harrop T.W.R."/>
            <person name="Guhlin J."/>
            <person name="McLaughlin G.M."/>
            <person name="Permina E."/>
            <person name="Stockwell P."/>
            <person name="Gilligan J."/>
            <person name="Le Lec M.F."/>
            <person name="Gruber M.A.M."/>
            <person name="Quinn O."/>
            <person name="Lovegrove M."/>
            <person name="Duncan E.J."/>
            <person name="Remnant E.J."/>
            <person name="Van Eeckhoven J."/>
            <person name="Graham B."/>
            <person name="Knapp R.A."/>
            <person name="Langford K.W."/>
            <person name="Kronenberg Z."/>
            <person name="Press M.O."/>
            <person name="Eacker S.M."/>
            <person name="Wilson-Rankin E.E."/>
            <person name="Purcell J."/>
            <person name="Lester P.J."/>
            <person name="Dearden P.K."/>
        </authorList>
    </citation>
    <scope>NUCLEOTIDE SEQUENCE</scope>
    <source>
        <strain evidence="1">Marl-1</strain>
    </source>
</reference>
<dbReference type="Proteomes" id="UP000614350">
    <property type="component" value="Unassembled WGS sequence"/>
</dbReference>
<gene>
    <name evidence="1" type="ORF">HZH66_010176</name>
</gene>
<dbReference type="EMBL" id="JACSEA010000011">
    <property type="protein sequence ID" value="KAF7389039.1"/>
    <property type="molecule type" value="Genomic_DNA"/>
</dbReference>
<proteinExistence type="predicted"/>